<dbReference type="GO" id="GO:0022900">
    <property type="term" value="P:electron transport chain"/>
    <property type="evidence" value="ECO:0007669"/>
    <property type="project" value="UniProtKB-UniRule"/>
</dbReference>
<dbReference type="EMBL" id="FNNZ01000031">
    <property type="protein sequence ID" value="SDX49793.1"/>
    <property type="molecule type" value="Genomic_DNA"/>
</dbReference>
<evidence type="ECO:0000313" key="9">
    <source>
        <dbReference type="Proteomes" id="UP000198816"/>
    </source>
</evidence>
<comment type="function">
    <text evidence="6">Part of a membrane-bound complex that couples electron transfer with translocation of ions across the membrane.</text>
</comment>
<evidence type="ECO:0000256" key="4">
    <source>
        <dbReference type="ARBA" id="ARBA00022643"/>
    </source>
</evidence>
<comment type="subcellular location">
    <subcellularLocation>
        <location evidence="6">Cell inner membrane</location>
        <topology evidence="6">Single-pass membrane protein</topology>
    </subcellularLocation>
</comment>
<dbReference type="PANTHER" id="PTHR36118">
    <property type="entry name" value="ION-TRANSLOCATING OXIDOREDUCTASE COMPLEX SUBUNIT G"/>
    <property type="match status" value="1"/>
</dbReference>
<dbReference type="STRING" id="1058.SAMN05421783_1312"/>
<evidence type="ECO:0000259" key="7">
    <source>
        <dbReference type="SMART" id="SM00900"/>
    </source>
</evidence>
<keyword evidence="2 6" id="KW-0597">Phosphoprotein</keyword>
<dbReference type="NCBIfam" id="TIGR01947">
    <property type="entry name" value="rnfG"/>
    <property type="match status" value="1"/>
</dbReference>
<evidence type="ECO:0000256" key="3">
    <source>
        <dbReference type="ARBA" id="ARBA00022630"/>
    </source>
</evidence>
<protein>
    <recommendedName>
        <fullName evidence="6">Ion-translocating oxidoreductase complex subunit G</fullName>
        <ecNumber evidence="6">7.-.-.-</ecNumber>
    </recommendedName>
    <alternativeName>
        <fullName evidence="6">Rnf electron transport complex subunit G</fullName>
    </alternativeName>
</protein>
<keyword evidence="6" id="KW-1003">Cell membrane</keyword>
<dbReference type="GO" id="GO:0005886">
    <property type="term" value="C:plasma membrane"/>
    <property type="evidence" value="ECO:0007669"/>
    <property type="project" value="UniProtKB-SubCell"/>
</dbReference>
<dbReference type="EC" id="7.-.-.-" evidence="6"/>
<comment type="similarity">
    <text evidence="6">Belongs to the RnfG family.</text>
</comment>
<comment type="subunit">
    <text evidence="6">The complex is composed of six subunits: RnfA, RnfB, RnfC, RnfD, RnfE and RnfG.</text>
</comment>
<dbReference type="Proteomes" id="UP000198816">
    <property type="component" value="Unassembled WGS sequence"/>
</dbReference>
<sequence>MKKAPIILAAVVLSAFSVTGVALVAVTHHLMDGRIAENQRVAMQSKLESIIPAGQFDNEPLEDLIQVSARDLLGAENTRVYRVRKAGEPTAVILDPVVPDGYAGPIQLLVSVLRDGSVGGVRVLFHHETPGLGDKIEERKSDWVLSFDGKSLSNPTLEGWAVKRDGGEFDQFTGATITPRAIVHAVKNTLIYVQQQGDTLFEPAEGVTTAAKGAG</sequence>
<dbReference type="HAMAP" id="MF_00479">
    <property type="entry name" value="RsxG_RnfG"/>
    <property type="match status" value="1"/>
</dbReference>
<reference evidence="9" key="1">
    <citation type="submission" date="2016-10" db="EMBL/GenBank/DDBJ databases">
        <authorList>
            <person name="Varghese N."/>
            <person name="Submissions S."/>
        </authorList>
    </citation>
    <scope>NUCLEOTIDE SEQUENCE [LARGE SCALE GENOMIC DNA]</scope>
    <source>
        <strain evidence="9">DSM 217</strain>
    </source>
</reference>
<keyword evidence="3 6" id="KW-0285">Flavoprotein</keyword>
<dbReference type="RefSeq" id="WP_093037322.1">
    <property type="nucleotide sequence ID" value="NZ_FNNZ01000031.1"/>
</dbReference>
<dbReference type="PIRSF" id="PIRSF006091">
    <property type="entry name" value="E_trnsport_RnfG"/>
    <property type="match status" value="1"/>
</dbReference>
<keyword evidence="6" id="KW-0472">Membrane</keyword>
<dbReference type="Pfam" id="PF04205">
    <property type="entry name" value="FMN_bind"/>
    <property type="match status" value="1"/>
</dbReference>
<organism evidence="8 9">
    <name type="scientific">Thiocapsa roseopersicina</name>
    <dbReference type="NCBI Taxonomy" id="1058"/>
    <lineage>
        <taxon>Bacteria</taxon>
        <taxon>Pseudomonadati</taxon>
        <taxon>Pseudomonadota</taxon>
        <taxon>Gammaproteobacteria</taxon>
        <taxon>Chromatiales</taxon>
        <taxon>Chromatiaceae</taxon>
        <taxon>Thiocapsa</taxon>
    </lineage>
</organism>
<dbReference type="GO" id="GO:0010181">
    <property type="term" value="F:FMN binding"/>
    <property type="evidence" value="ECO:0007669"/>
    <property type="project" value="InterPro"/>
</dbReference>
<evidence type="ECO:0000313" key="8">
    <source>
        <dbReference type="EMBL" id="SDX49793.1"/>
    </source>
</evidence>
<dbReference type="InterPro" id="IPR010209">
    <property type="entry name" value="Ion_transpt_RnfG/RsxG"/>
</dbReference>
<dbReference type="InterPro" id="IPR007329">
    <property type="entry name" value="FMN-bd"/>
</dbReference>
<proteinExistence type="inferred from homology"/>
<feature type="domain" description="FMN-binding" evidence="7">
    <location>
        <begin position="101"/>
        <end position="193"/>
    </location>
</feature>
<gene>
    <name evidence="6" type="primary">rnfG</name>
    <name evidence="8" type="ORF">SAMN05421783_1312</name>
</gene>
<dbReference type="GO" id="GO:0009055">
    <property type="term" value="F:electron transfer activity"/>
    <property type="evidence" value="ECO:0007669"/>
    <property type="project" value="InterPro"/>
</dbReference>
<dbReference type="SMART" id="SM00900">
    <property type="entry name" value="FMN_bind"/>
    <property type="match status" value="1"/>
</dbReference>
<dbReference type="OrthoDB" id="9784165at2"/>
<keyword evidence="6" id="KW-0812">Transmembrane</keyword>
<accession>A0A1H3C6M2</accession>
<dbReference type="PANTHER" id="PTHR36118:SF1">
    <property type="entry name" value="ION-TRANSLOCATING OXIDOREDUCTASE COMPLEX SUBUNIT G"/>
    <property type="match status" value="1"/>
</dbReference>
<keyword evidence="4 6" id="KW-0288">FMN</keyword>
<keyword evidence="6" id="KW-1133">Transmembrane helix</keyword>
<comment type="cofactor">
    <cofactor evidence="6">
        <name>FMN</name>
        <dbReference type="ChEBI" id="CHEBI:58210"/>
    </cofactor>
</comment>
<evidence type="ECO:0000256" key="5">
    <source>
        <dbReference type="ARBA" id="ARBA00022982"/>
    </source>
</evidence>
<keyword evidence="6" id="KW-1278">Translocase</keyword>
<keyword evidence="5 6" id="KW-0249">Electron transport</keyword>
<keyword evidence="9" id="KW-1185">Reference proteome</keyword>
<dbReference type="AlphaFoldDB" id="A0A1H3C6M2"/>
<feature type="modified residue" description="FMN phosphoryl threonine" evidence="6">
    <location>
        <position position="176"/>
    </location>
</feature>
<evidence type="ECO:0000256" key="6">
    <source>
        <dbReference type="HAMAP-Rule" id="MF_00479"/>
    </source>
</evidence>
<keyword evidence="6" id="KW-0997">Cell inner membrane</keyword>
<name>A0A1H3C6M2_THIRO</name>
<keyword evidence="1 6" id="KW-0813">Transport</keyword>
<evidence type="ECO:0000256" key="2">
    <source>
        <dbReference type="ARBA" id="ARBA00022553"/>
    </source>
</evidence>
<evidence type="ECO:0000256" key="1">
    <source>
        <dbReference type="ARBA" id="ARBA00022448"/>
    </source>
</evidence>
<dbReference type="NCBIfam" id="NF002519">
    <property type="entry name" value="PRK01908.1"/>
    <property type="match status" value="1"/>
</dbReference>